<protein>
    <submittedName>
        <fullName evidence="1">Putative 60s ribosomal protein l44 protein</fullName>
    </submittedName>
</protein>
<sequence>MSKRKTLFRQVAGGERVNILSVPNREVFITNRSRRQLLLENQSQLHWSTILAFLHKRPLPLPKLEMAPITLAGSADSKNKFEDLSGIDTAKYANPYDALIEACHDDPVEIQAKYATHRETRNAQQKAKILAPDFQEMILDTVLQKLENPNIEPGFEDPRHCLVFWARPPQHIKALVGTIQQKLLALAPKLWLMPQLKCHLTALEITHSLTSPEITSILNQLGTSTISTMTDYPLQHRARLIKPMLSYDAAAVALSFLPAAGESLSSNAEPSSRNPRTAQDDSFTYHHLRQSMFTIARSTGISVDSRYVVPSSHITVGRFLTQEDHDTPEKRQAWIDLIEEINVWLKEEYWPREGAGRNENGEWVVGQEKGLDCRRGQLWYGGGETVMLGKGF</sequence>
<keyword evidence="1" id="KW-0687">Ribonucleoprotein</keyword>
<dbReference type="STRING" id="1290391.M7U1S7"/>
<dbReference type="HOGENOM" id="CLU_051290_0_0_1"/>
<dbReference type="EMBL" id="KB707825">
    <property type="protein sequence ID" value="EMR87510.1"/>
    <property type="molecule type" value="Genomic_DNA"/>
</dbReference>
<gene>
    <name evidence="1" type="ORF">BcDW1_3853</name>
</gene>
<dbReference type="Proteomes" id="UP000012045">
    <property type="component" value="Unassembled WGS sequence"/>
</dbReference>
<dbReference type="AlphaFoldDB" id="M7U1S7"/>
<name>M7U1S7_BOTF1</name>
<dbReference type="OrthoDB" id="2967263at2759"/>
<reference evidence="2" key="1">
    <citation type="journal article" date="2013" name="Genome Announc.">
        <title>Draft genome sequence of Botrytis cinerea BcDW1, inoculum for noble rot of grape berries.</title>
        <authorList>
            <person name="Blanco-Ulate B."/>
            <person name="Allen G."/>
            <person name="Powell A.L."/>
            <person name="Cantu D."/>
        </authorList>
    </citation>
    <scope>NUCLEOTIDE SEQUENCE [LARGE SCALE GENOMIC DNA]</scope>
    <source>
        <strain evidence="2">BcDW1</strain>
    </source>
</reference>
<accession>M7U1S7</accession>
<dbReference type="GO" id="GO:0005840">
    <property type="term" value="C:ribosome"/>
    <property type="evidence" value="ECO:0007669"/>
    <property type="project" value="UniProtKB-KW"/>
</dbReference>
<proteinExistence type="predicted"/>
<dbReference type="SUPFAM" id="SSF55144">
    <property type="entry name" value="LigT-like"/>
    <property type="match status" value="1"/>
</dbReference>
<evidence type="ECO:0000313" key="2">
    <source>
        <dbReference type="Proteomes" id="UP000012045"/>
    </source>
</evidence>
<dbReference type="InterPro" id="IPR009097">
    <property type="entry name" value="Cyclic_Pdiesterase"/>
</dbReference>
<evidence type="ECO:0000313" key="1">
    <source>
        <dbReference type="EMBL" id="EMR87510.1"/>
    </source>
</evidence>
<keyword evidence="1" id="KW-0689">Ribosomal protein</keyword>
<organism evidence="1 2">
    <name type="scientific">Botryotinia fuckeliana (strain BcDW1)</name>
    <name type="common">Noble rot fungus</name>
    <name type="synonym">Botrytis cinerea</name>
    <dbReference type="NCBI Taxonomy" id="1290391"/>
    <lineage>
        <taxon>Eukaryota</taxon>
        <taxon>Fungi</taxon>
        <taxon>Dikarya</taxon>
        <taxon>Ascomycota</taxon>
        <taxon>Pezizomycotina</taxon>
        <taxon>Leotiomycetes</taxon>
        <taxon>Helotiales</taxon>
        <taxon>Sclerotiniaceae</taxon>
        <taxon>Botrytis</taxon>
    </lineage>
</organism>